<protein>
    <submittedName>
        <fullName evidence="1">Uncharacterized protein</fullName>
    </submittedName>
</protein>
<reference evidence="1 2" key="1">
    <citation type="submission" date="2024-04" db="EMBL/GenBank/DDBJ databases">
        <authorList>
            <person name="Fracassetti M."/>
        </authorList>
    </citation>
    <scope>NUCLEOTIDE SEQUENCE [LARGE SCALE GENOMIC DNA]</scope>
</reference>
<keyword evidence="2" id="KW-1185">Reference proteome</keyword>
<evidence type="ECO:0000313" key="1">
    <source>
        <dbReference type="EMBL" id="CAL1381684.1"/>
    </source>
</evidence>
<evidence type="ECO:0000313" key="2">
    <source>
        <dbReference type="Proteomes" id="UP001497516"/>
    </source>
</evidence>
<accession>A0AAV2E776</accession>
<dbReference type="Proteomes" id="UP001497516">
    <property type="component" value="Chromosome 4"/>
</dbReference>
<dbReference type="EMBL" id="OZ034817">
    <property type="protein sequence ID" value="CAL1381684.1"/>
    <property type="molecule type" value="Genomic_DNA"/>
</dbReference>
<sequence>MTGYFITLVQDKHGKYKSKYKRVASKPAMECEHAQWAHSSPHQVRVETALWFDGIGFSKWFTTPQSKVFLVGSAKKPLRPVKIGKVAWWKKSAIEESVSGWEATGRLGARDCLYTETTSELMRYAS</sequence>
<dbReference type="AlphaFoldDB" id="A0AAV2E776"/>
<gene>
    <name evidence="1" type="ORF">LTRI10_LOCUS23049</name>
</gene>
<name>A0AAV2E776_9ROSI</name>
<proteinExistence type="predicted"/>
<organism evidence="1 2">
    <name type="scientific">Linum trigynum</name>
    <dbReference type="NCBI Taxonomy" id="586398"/>
    <lineage>
        <taxon>Eukaryota</taxon>
        <taxon>Viridiplantae</taxon>
        <taxon>Streptophyta</taxon>
        <taxon>Embryophyta</taxon>
        <taxon>Tracheophyta</taxon>
        <taxon>Spermatophyta</taxon>
        <taxon>Magnoliopsida</taxon>
        <taxon>eudicotyledons</taxon>
        <taxon>Gunneridae</taxon>
        <taxon>Pentapetalae</taxon>
        <taxon>rosids</taxon>
        <taxon>fabids</taxon>
        <taxon>Malpighiales</taxon>
        <taxon>Linaceae</taxon>
        <taxon>Linum</taxon>
    </lineage>
</organism>